<sequence length="63" mass="6915">MPGLTKALPDESNLTCDSSLTWSYVFAKYFLTIHCWLVGGVEIILGIARLGCKPEEGLRGTLE</sequence>
<gene>
    <name evidence="2" type="ORF">FNL38_105416</name>
</gene>
<name>A0A652YN22_NOCGL</name>
<reference evidence="2" key="1">
    <citation type="submission" date="2019-07" db="EMBL/GenBank/DDBJ databases">
        <title>Genomic Encyclopedia of Type Strains, Phase IV (KMG-IV): sequencing the most valuable type-strain genomes for metagenomic binning, comparative biology and taxonomic classification.</title>
        <authorList>
            <person name="Goeker M."/>
        </authorList>
    </citation>
    <scope>NUCLEOTIDE SEQUENCE</scope>
    <source>
        <strain evidence="2">DSM 44596</strain>
    </source>
</reference>
<protein>
    <submittedName>
        <fullName evidence="2">Uncharacterized protein</fullName>
    </submittedName>
</protein>
<feature type="transmembrane region" description="Helical" evidence="1">
    <location>
        <begin position="29"/>
        <end position="50"/>
    </location>
</feature>
<evidence type="ECO:0000313" key="2">
    <source>
        <dbReference type="EMBL" id="TYQ03266.1"/>
    </source>
</evidence>
<evidence type="ECO:0000256" key="1">
    <source>
        <dbReference type="SAM" id="Phobius"/>
    </source>
</evidence>
<keyword evidence="1" id="KW-1133">Transmembrane helix</keyword>
<keyword evidence="1" id="KW-0812">Transmembrane</keyword>
<keyword evidence="1" id="KW-0472">Membrane</keyword>
<organism evidence="2">
    <name type="scientific">Nocardia globerula</name>
    <dbReference type="NCBI Taxonomy" id="1818"/>
    <lineage>
        <taxon>Bacteria</taxon>
        <taxon>Bacillati</taxon>
        <taxon>Actinomycetota</taxon>
        <taxon>Actinomycetes</taxon>
        <taxon>Mycobacteriales</taxon>
        <taxon>Nocardiaceae</taxon>
        <taxon>Nocardia</taxon>
    </lineage>
</organism>
<dbReference type="AlphaFoldDB" id="A0A652YN22"/>
<comment type="caution">
    <text evidence="2">The sequence shown here is derived from an EMBL/GenBank/DDBJ whole genome shotgun (WGS) entry which is preliminary data.</text>
</comment>
<dbReference type="EMBL" id="VNIQ01000005">
    <property type="protein sequence ID" value="TYQ03266.1"/>
    <property type="molecule type" value="Genomic_DNA"/>
</dbReference>
<accession>A0A652YN22</accession>
<proteinExistence type="predicted"/>